<keyword evidence="5 9" id="KW-0812">Transmembrane</keyword>
<comment type="subcellular location">
    <subcellularLocation>
        <location evidence="1 9">Cell inner membrane</location>
        <topology evidence="1 9">Multi-pass membrane protein</topology>
    </subcellularLocation>
</comment>
<dbReference type="PANTHER" id="PTHR35011">
    <property type="entry name" value="2,3-DIKETO-L-GULONATE TRAP TRANSPORTER SMALL PERMEASE PROTEIN YIAM"/>
    <property type="match status" value="1"/>
</dbReference>
<dbReference type="InterPro" id="IPR007387">
    <property type="entry name" value="TRAP_DctQ"/>
</dbReference>
<feature type="domain" description="Tripartite ATP-independent periplasmic transporters DctQ component" evidence="10">
    <location>
        <begin position="27"/>
        <end position="151"/>
    </location>
</feature>
<feature type="transmembrane region" description="Helical" evidence="9">
    <location>
        <begin position="48"/>
        <end position="66"/>
    </location>
</feature>
<comment type="similarity">
    <text evidence="8 9">Belongs to the TRAP transporter small permease family.</text>
</comment>
<reference evidence="12" key="1">
    <citation type="submission" date="2019-02" db="EMBL/GenBank/DDBJ databases">
        <title>Complete genome sequence of Rhodoferax sp. Gr-4.</title>
        <authorList>
            <person name="Jin L."/>
        </authorList>
    </citation>
    <scope>NUCLEOTIDE SEQUENCE [LARGE SCALE GENOMIC DNA]</scope>
    <source>
        <strain evidence="12">Gr-4</strain>
    </source>
</reference>
<evidence type="ECO:0000259" key="10">
    <source>
        <dbReference type="Pfam" id="PF04290"/>
    </source>
</evidence>
<keyword evidence="7 9" id="KW-0472">Membrane</keyword>
<organism evidence="11 12">
    <name type="scientific">Rhodoferax aquaticus</name>
    <dbReference type="NCBI Taxonomy" id="2527691"/>
    <lineage>
        <taxon>Bacteria</taxon>
        <taxon>Pseudomonadati</taxon>
        <taxon>Pseudomonadota</taxon>
        <taxon>Betaproteobacteria</taxon>
        <taxon>Burkholderiales</taxon>
        <taxon>Comamonadaceae</taxon>
        <taxon>Rhodoferax</taxon>
    </lineage>
</organism>
<keyword evidence="3" id="KW-1003">Cell membrane</keyword>
<dbReference type="InterPro" id="IPR055348">
    <property type="entry name" value="DctQ"/>
</dbReference>
<evidence type="ECO:0000256" key="6">
    <source>
        <dbReference type="ARBA" id="ARBA00022989"/>
    </source>
</evidence>
<evidence type="ECO:0000256" key="5">
    <source>
        <dbReference type="ARBA" id="ARBA00022692"/>
    </source>
</evidence>
<evidence type="ECO:0000256" key="2">
    <source>
        <dbReference type="ARBA" id="ARBA00022448"/>
    </source>
</evidence>
<evidence type="ECO:0000313" key="12">
    <source>
        <dbReference type="Proteomes" id="UP000317365"/>
    </source>
</evidence>
<keyword evidence="2 9" id="KW-0813">Transport</keyword>
<comment type="subunit">
    <text evidence="9">The complex comprises the extracytoplasmic solute receptor protein and the two transmembrane proteins.</text>
</comment>
<dbReference type="GO" id="GO:0005886">
    <property type="term" value="C:plasma membrane"/>
    <property type="evidence" value="ECO:0007669"/>
    <property type="project" value="UniProtKB-SubCell"/>
</dbReference>
<evidence type="ECO:0000256" key="3">
    <source>
        <dbReference type="ARBA" id="ARBA00022475"/>
    </source>
</evidence>
<keyword evidence="12" id="KW-1185">Reference proteome</keyword>
<evidence type="ECO:0000256" key="8">
    <source>
        <dbReference type="ARBA" id="ARBA00038436"/>
    </source>
</evidence>
<comment type="function">
    <text evidence="9">Part of the tripartite ATP-independent periplasmic (TRAP) transport system.</text>
</comment>
<dbReference type="Proteomes" id="UP000317365">
    <property type="component" value="Chromosome"/>
</dbReference>
<protein>
    <recommendedName>
        <fullName evidence="9">TRAP transporter small permease protein</fullName>
    </recommendedName>
</protein>
<dbReference type="AlphaFoldDB" id="A0A515EN47"/>
<dbReference type="PANTHER" id="PTHR35011:SF10">
    <property type="entry name" value="TRAP TRANSPORTER SMALL PERMEASE PROTEIN"/>
    <property type="match status" value="1"/>
</dbReference>
<feature type="transmembrane region" description="Helical" evidence="9">
    <location>
        <begin position="131"/>
        <end position="149"/>
    </location>
</feature>
<evidence type="ECO:0000256" key="7">
    <source>
        <dbReference type="ARBA" id="ARBA00023136"/>
    </source>
</evidence>
<dbReference type="Pfam" id="PF04290">
    <property type="entry name" value="DctQ"/>
    <property type="match status" value="1"/>
</dbReference>
<keyword evidence="6 9" id="KW-1133">Transmembrane helix</keyword>
<evidence type="ECO:0000256" key="4">
    <source>
        <dbReference type="ARBA" id="ARBA00022519"/>
    </source>
</evidence>
<dbReference type="GO" id="GO:0022857">
    <property type="term" value="F:transmembrane transporter activity"/>
    <property type="evidence" value="ECO:0007669"/>
    <property type="project" value="UniProtKB-UniRule"/>
</dbReference>
<sequence>MRKLPAVLELLAKVCAVLGGALLTVVTLLTCASVLGRNLLDVTVVGDFELTGVASGLAVALFMPWCQSKRGHILVDFFTSRASAQTNAKLDRLGALAVCALMAMLAWRTSLGGLNAWDNHSGSMLLGFPDWVVYFGMVPPLLLTALIALRQSIAPNTYAQASP</sequence>
<evidence type="ECO:0000256" key="9">
    <source>
        <dbReference type="RuleBase" id="RU369079"/>
    </source>
</evidence>
<feature type="transmembrane region" description="Helical" evidence="9">
    <location>
        <begin position="93"/>
        <end position="111"/>
    </location>
</feature>
<dbReference type="EMBL" id="CP036282">
    <property type="protein sequence ID" value="QDL54089.1"/>
    <property type="molecule type" value="Genomic_DNA"/>
</dbReference>
<name>A0A515EN47_9BURK</name>
<proteinExistence type="inferred from homology"/>
<keyword evidence="4 9" id="KW-0997">Cell inner membrane</keyword>
<reference evidence="12" key="2">
    <citation type="journal article" date="2020" name="Int. J. Syst. Evol. Microbiol.">
        <title>Genomic insights into a novel species Rhodoferax aquaticus sp. nov., isolated from freshwater.</title>
        <authorList>
            <person name="Li T."/>
            <person name="Zhuo Y."/>
            <person name="Jin C.Z."/>
            <person name="Wu X."/>
            <person name="Ko S.R."/>
            <person name="Jin F.J."/>
            <person name="Ahn C.Y."/>
            <person name="Oh H.M."/>
            <person name="Lee H.G."/>
            <person name="Jin L."/>
        </authorList>
    </citation>
    <scope>NUCLEOTIDE SEQUENCE [LARGE SCALE GENOMIC DNA]</scope>
    <source>
        <strain evidence="12">Gr-4</strain>
    </source>
</reference>
<gene>
    <name evidence="11" type="ORF">EXZ61_07850</name>
</gene>
<evidence type="ECO:0000313" key="11">
    <source>
        <dbReference type="EMBL" id="QDL54089.1"/>
    </source>
</evidence>
<dbReference type="KEGG" id="rhg:EXZ61_07850"/>
<evidence type="ECO:0000256" key="1">
    <source>
        <dbReference type="ARBA" id="ARBA00004429"/>
    </source>
</evidence>
<feature type="transmembrane region" description="Helical" evidence="9">
    <location>
        <begin position="12"/>
        <end position="36"/>
    </location>
</feature>
<dbReference type="RefSeq" id="WP_142810673.1">
    <property type="nucleotide sequence ID" value="NZ_CP036282.1"/>
</dbReference>
<accession>A0A515EN47</accession>
<dbReference type="GO" id="GO:0015740">
    <property type="term" value="P:C4-dicarboxylate transport"/>
    <property type="evidence" value="ECO:0007669"/>
    <property type="project" value="TreeGrafter"/>
</dbReference>